<dbReference type="Gene3D" id="3.40.50.2300">
    <property type="match status" value="1"/>
</dbReference>
<dbReference type="Gene3D" id="3.40.190.10">
    <property type="entry name" value="Periplasmic binding protein-like II"/>
    <property type="match status" value="2"/>
</dbReference>
<dbReference type="CDD" id="cd00082">
    <property type="entry name" value="HisKA"/>
    <property type="match status" value="1"/>
</dbReference>
<feature type="modified residue" description="4-aspartylphosphate" evidence="6">
    <location>
        <position position="610"/>
    </location>
</feature>
<dbReference type="SMART" id="SM00388">
    <property type="entry name" value="HisKA"/>
    <property type="match status" value="1"/>
</dbReference>
<proteinExistence type="predicted"/>
<name>A0ABW3CVU3_9FLAO</name>
<dbReference type="InterPro" id="IPR003594">
    <property type="entry name" value="HATPase_dom"/>
</dbReference>
<dbReference type="Proteomes" id="UP001596978">
    <property type="component" value="Unassembled WGS sequence"/>
</dbReference>
<reference evidence="11" key="1">
    <citation type="journal article" date="2019" name="Int. J. Syst. Evol. Microbiol.">
        <title>The Global Catalogue of Microorganisms (GCM) 10K type strain sequencing project: providing services to taxonomists for standard genome sequencing and annotation.</title>
        <authorList>
            <consortium name="The Broad Institute Genomics Platform"/>
            <consortium name="The Broad Institute Genome Sequencing Center for Infectious Disease"/>
            <person name="Wu L."/>
            <person name="Ma J."/>
        </authorList>
    </citation>
    <scope>NUCLEOTIDE SEQUENCE [LARGE SCALE GENOMIC DNA]</scope>
    <source>
        <strain evidence="11">CCUG 62952</strain>
    </source>
</reference>
<dbReference type="SUPFAM" id="SSF55874">
    <property type="entry name" value="ATPase domain of HSP90 chaperone/DNA topoisomerase II/histidine kinase"/>
    <property type="match status" value="1"/>
</dbReference>
<keyword evidence="5" id="KW-0418">Kinase</keyword>
<dbReference type="CDD" id="cd17546">
    <property type="entry name" value="REC_hyHK_CKI1_RcsC-like"/>
    <property type="match status" value="1"/>
</dbReference>
<dbReference type="InterPro" id="IPR004358">
    <property type="entry name" value="Sig_transdc_His_kin-like_C"/>
</dbReference>
<dbReference type="EC" id="2.7.13.3" evidence="2"/>
<dbReference type="SUPFAM" id="SSF53850">
    <property type="entry name" value="Periplasmic binding protein-like II"/>
    <property type="match status" value="1"/>
</dbReference>
<evidence type="ECO:0000313" key="10">
    <source>
        <dbReference type="EMBL" id="MFD0861773.1"/>
    </source>
</evidence>
<dbReference type="PANTHER" id="PTHR43047">
    <property type="entry name" value="TWO-COMPONENT HISTIDINE PROTEIN KINASE"/>
    <property type="match status" value="1"/>
</dbReference>
<evidence type="ECO:0000256" key="5">
    <source>
        <dbReference type="ARBA" id="ARBA00022777"/>
    </source>
</evidence>
<dbReference type="SMART" id="SM00062">
    <property type="entry name" value="PBPb"/>
    <property type="match status" value="1"/>
</dbReference>
<dbReference type="SMART" id="SM00448">
    <property type="entry name" value="REC"/>
    <property type="match status" value="1"/>
</dbReference>
<dbReference type="Pfam" id="PF00497">
    <property type="entry name" value="SBP_bac_3"/>
    <property type="match status" value="1"/>
</dbReference>
<evidence type="ECO:0000256" key="6">
    <source>
        <dbReference type="PROSITE-ProRule" id="PRU00169"/>
    </source>
</evidence>
<keyword evidence="7" id="KW-0812">Transmembrane</keyword>
<dbReference type="InterPro" id="IPR005467">
    <property type="entry name" value="His_kinase_dom"/>
</dbReference>
<keyword evidence="7" id="KW-0472">Membrane</keyword>
<evidence type="ECO:0000313" key="11">
    <source>
        <dbReference type="Proteomes" id="UP001596978"/>
    </source>
</evidence>
<dbReference type="Gene3D" id="3.30.565.10">
    <property type="entry name" value="Histidine kinase-like ATPase, C-terminal domain"/>
    <property type="match status" value="1"/>
</dbReference>
<evidence type="ECO:0000256" key="3">
    <source>
        <dbReference type="ARBA" id="ARBA00022553"/>
    </source>
</evidence>
<evidence type="ECO:0000256" key="4">
    <source>
        <dbReference type="ARBA" id="ARBA00022679"/>
    </source>
</evidence>
<dbReference type="PROSITE" id="PS50110">
    <property type="entry name" value="RESPONSE_REGULATORY"/>
    <property type="match status" value="1"/>
</dbReference>
<dbReference type="InterPro" id="IPR001638">
    <property type="entry name" value="Solute-binding_3/MltF_N"/>
</dbReference>
<evidence type="ECO:0000256" key="1">
    <source>
        <dbReference type="ARBA" id="ARBA00000085"/>
    </source>
</evidence>
<comment type="catalytic activity">
    <reaction evidence="1">
        <text>ATP + protein L-histidine = ADP + protein N-phospho-L-histidine.</text>
        <dbReference type="EC" id="2.7.13.3"/>
    </reaction>
</comment>
<dbReference type="Gene3D" id="1.10.287.130">
    <property type="match status" value="1"/>
</dbReference>
<dbReference type="InterPro" id="IPR001789">
    <property type="entry name" value="Sig_transdc_resp-reg_receiver"/>
</dbReference>
<evidence type="ECO:0000256" key="2">
    <source>
        <dbReference type="ARBA" id="ARBA00012438"/>
    </source>
</evidence>
<dbReference type="PRINTS" id="PR00344">
    <property type="entry name" value="BCTRLSENSOR"/>
</dbReference>
<dbReference type="InterPro" id="IPR011006">
    <property type="entry name" value="CheY-like_superfamily"/>
</dbReference>
<feature type="domain" description="Response regulatory" evidence="9">
    <location>
        <begin position="557"/>
        <end position="675"/>
    </location>
</feature>
<dbReference type="SUPFAM" id="SSF47384">
    <property type="entry name" value="Homodimeric domain of signal transducing histidine kinase"/>
    <property type="match status" value="1"/>
</dbReference>
<dbReference type="SUPFAM" id="SSF52172">
    <property type="entry name" value="CheY-like"/>
    <property type="match status" value="1"/>
</dbReference>
<organism evidence="10 11">
    <name type="scientific">Sungkyunkwania multivorans</name>
    <dbReference type="NCBI Taxonomy" id="1173618"/>
    <lineage>
        <taxon>Bacteria</taxon>
        <taxon>Pseudomonadati</taxon>
        <taxon>Bacteroidota</taxon>
        <taxon>Flavobacteriia</taxon>
        <taxon>Flavobacteriales</taxon>
        <taxon>Flavobacteriaceae</taxon>
        <taxon>Sungkyunkwania</taxon>
    </lineage>
</organism>
<accession>A0ABW3CVU3</accession>
<keyword evidence="3 6" id="KW-0597">Phosphoprotein</keyword>
<dbReference type="PANTHER" id="PTHR43047:SF72">
    <property type="entry name" value="OSMOSENSING HISTIDINE PROTEIN KINASE SLN1"/>
    <property type="match status" value="1"/>
</dbReference>
<dbReference type="RefSeq" id="WP_386405420.1">
    <property type="nucleotide sequence ID" value="NZ_JBHTJH010000004.1"/>
</dbReference>
<gene>
    <name evidence="10" type="ORF">ACFQ1M_06110</name>
</gene>
<feature type="transmembrane region" description="Helical" evidence="7">
    <location>
        <begin position="260"/>
        <end position="280"/>
    </location>
</feature>
<keyword evidence="4" id="KW-0808">Transferase</keyword>
<dbReference type="SMART" id="SM00387">
    <property type="entry name" value="HATPase_c"/>
    <property type="match status" value="1"/>
</dbReference>
<dbReference type="InterPro" id="IPR036097">
    <property type="entry name" value="HisK_dim/P_sf"/>
</dbReference>
<dbReference type="EMBL" id="JBHTJH010000004">
    <property type="protein sequence ID" value="MFD0861773.1"/>
    <property type="molecule type" value="Genomic_DNA"/>
</dbReference>
<protein>
    <recommendedName>
        <fullName evidence="2">histidine kinase</fullName>
        <ecNumber evidence="2">2.7.13.3</ecNumber>
    </recommendedName>
</protein>
<dbReference type="InterPro" id="IPR036890">
    <property type="entry name" value="HATPase_C_sf"/>
</dbReference>
<keyword evidence="7" id="KW-1133">Transmembrane helix</keyword>
<feature type="domain" description="Histidine kinase" evidence="8">
    <location>
        <begin position="315"/>
        <end position="531"/>
    </location>
</feature>
<evidence type="ECO:0000256" key="7">
    <source>
        <dbReference type="SAM" id="Phobius"/>
    </source>
</evidence>
<sequence length="677" mass="77342">MSFLFGVFLFLSCEQKPEILSPEERLWLDEHPELIAAINPTYPPYQFINEQDQLDGIFIGFVNIIEERLDYKFRKVLYNNWQEILDEAKAEKIDMIIEIEKTASRKEYLNFTEPLVSQPHVLVTKKDNENTDLSSFFGKKVAVIQGYAIAEHLKKTYPQLLLFPVINDEHGFELVASGTVEAYVSTKAISNYFINRKGYDQLKNTIEIDHLNKLGVASRKDLTVLSSILNKAVNSISDEEKKEIFDNWSYTIVKPTYKKAGFWTAVAAVILGLLLLASLFNRYLRYCIKNKTNELEVAKKKAEDGNRLKTAFIQNISHEIRTPLNGITGFADLIAQDDISKSEKEHYAEIIKNSSKQLMRIIDDILEISRLDTNQVSIQPEVTNINYLMQELVAIYELQVLDSEVELKLVDMDMAPIVVDKSKVRKIISILLDNAIKNTDEGEIVVTYRLSKEYRLVIEVSDTGKGISEEEQRLIFQKFKKRKDEKFQSQSGLGLGLTIAKENAELLGGSISVESKKGYGATFTVTIPFEETSADIENDLELHQNGTTALDSHKERHILIAEDGEVNFLFLSTTLKRIPELSTKIYRAKNGEEAIDIFQKNADIDLVLMDIMMPIMNGYEATKRIKHLKPEIPVIMQTAYSNFEDREKAIKAGCDDFISKPIDKDTLKKTMLQHLRY</sequence>
<dbReference type="Pfam" id="PF00512">
    <property type="entry name" value="HisKA"/>
    <property type="match status" value="1"/>
</dbReference>
<evidence type="ECO:0000259" key="9">
    <source>
        <dbReference type="PROSITE" id="PS50110"/>
    </source>
</evidence>
<dbReference type="Pfam" id="PF02518">
    <property type="entry name" value="HATPase_c"/>
    <property type="match status" value="1"/>
</dbReference>
<dbReference type="Pfam" id="PF00072">
    <property type="entry name" value="Response_reg"/>
    <property type="match status" value="1"/>
</dbReference>
<dbReference type="CDD" id="cd01007">
    <property type="entry name" value="PBP2_BvgS_HisK_like"/>
    <property type="match status" value="1"/>
</dbReference>
<keyword evidence="11" id="KW-1185">Reference proteome</keyword>
<comment type="caution">
    <text evidence="10">The sequence shown here is derived from an EMBL/GenBank/DDBJ whole genome shotgun (WGS) entry which is preliminary data.</text>
</comment>
<evidence type="ECO:0000259" key="8">
    <source>
        <dbReference type="PROSITE" id="PS50109"/>
    </source>
</evidence>
<dbReference type="InterPro" id="IPR003661">
    <property type="entry name" value="HisK_dim/P_dom"/>
</dbReference>
<dbReference type="PROSITE" id="PS50109">
    <property type="entry name" value="HIS_KIN"/>
    <property type="match status" value="1"/>
</dbReference>